<name>A0ABY8MGA9_9SPIO</name>
<keyword evidence="1" id="KW-0732">Signal</keyword>
<evidence type="ECO:0000313" key="2">
    <source>
        <dbReference type="EMBL" id="WGK69036.1"/>
    </source>
</evidence>
<evidence type="ECO:0008006" key="4">
    <source>
        <dbReference type="Google" id="ProtNLM"/>
    </source>
</evidence>
<evidence type="ECO:0000313" key="3">
    <source>
        <dbReference type="Proteomes" id="UP001228690"/>
    </source>
</evidence>
<organism evidence="2 3">
    <name type="scientific">Candidatus Haliotispira prima</name>
    <dbReference type="NCBI Taxonomy" id="3034016"/>
    <lineage>
        <taxon>Bacteria</taxon>
        <taxon>Pseudomonadati</taxon>
        <taxon>Spirochaetota</taxon>
        <taxon>Spirochaetia</taxon>
        <taxon>Spirochaetales</taxon>
        <taxon>Spirochaetaceae</taxon>
        <taxon>Candidatus Haliotispira</taxon>
    </lineage>
</organism>
<dbReference type="Proteomes" id="UP001228690">
    <property type="component" value="Chromosome"/>
</dbReference>
<accession>A0ABY8MGA9</accession>
<dbReference type="PROSITE" id="PS51257">
    <property type="entry name" value="PROKAR_LIPOPROTEIN"/>
    <property type="match status" value="1"/>
</dbReference>
<dbReference type="RefSeq" id="WP_326927224.1">
    <property type="nucleotide sequence ID" value="NZ_CP123443.1"/>
</dbReference>
<sequence>MKHITVFSLLLLSSGFFSCGEITIEAPCAFGTGSVGYYVEIEDIPDRSKIGGFRIVYSDPEDPPAWFGPTQPDKKFLSIFKQTPKEDQATGPGSLDFRVYSQWQYCNESERDATEKGYLPLADKVKIPYLSFILTYDGTVYDGGPLLKYRYGQMDVDRDKVKESPRPEDRYDSDFDLGAGRYTVRFSDLQKNELKEKIKVSSQW</sequence>
<feature type="signal peptide" evidence="1">
    <location>
        <begin position="1"/>
        <end position="19"/>
    </location>
</feature>
<keyword evidence="3" id="KW-1185">Reference proteome</keyword>
<dbReference type="EMBL" id="CP123443">
    <property type="protein sequence ID" value="WGK69036.1"/>
    <property type="molecule type" value="Genomic_DNA"/>
</dbReference>
<protein>
    <recommendedName>
        <fullName evidence="4">Lipoprotein</fullName>
    </recommendedName>
</protein>
<gene>
    <name evidence="2" type="ORF">P0082_11205</name>
</gene>
<evidence type="ECO:0000256" key="1">
    <source>
        <dbReference type="SAM" id="SignalP"/>
    </source>
</evidence>
<proteinExistence type="predicted"/>
<feature type="chain" id="PRO_5046605370" description="Lipoprotein" evidence="1">
    <location>
        <begin position="20"/>
        <end position="204"/>
    </location>
</feature>
<reference evidence="2 3" key="1">
    <citation type="submission" date="2023-04" db="EMBL/GenBank/DDBJ databases">
        <title>Spirochaete genome identified in red abalone sample constitutes a novel genus.</title>
        <authorList>
            <person name="Sharma S.P."/>
            <person name="Purcell C.M."/>
            <person name="Hyde J.R."/>
            <person name="Severin A.J."/>
        </authorList>
    </citation>
    <scope>NUCLEOTIDE SEQUENCE [LARGE SCALE GENOMIC DNA]</scope>
    <source>
        <strain evidence="2 3">SP-2023</strain>
    </source>
</reference>